<dbReference type="PANTHER" id="PTHR34069:SF2">
    <property type="entry name" value="BETA-KETOACYL-[ACYL-CARRIER-PROTEIN] SYNTHASE III"/>
    <property type="match status" value="1"/>
</dbReference>
<feature type="domain" description="Beta-ketoacyl-[acyl-carrier-protein] synthase III N-terminal" evidence="5">
    <location>
        <begin position="102"/>
        <end position="181"/>
    </location>
</feature>
<evidence type="ECO:0000313" key="6">
    <source>
        <dbReference type="EMBL" id="MBB0230092.1"/>
    </source>
</evidence>
<feature type="domain" description="Beta-ketoacyl-[acyl-carrier-protein] synthase III C-terminal" evidence="4">
    <location>
        <begin position="220"/>
        <end position="309"/>
    </location>
</feature>
<evidence type="ECO:0000259" key="4">
    <source>
        <dbReference type="Pfam" id="PF08541"/>
    </source>
</evidence>
<keyword evidence="3 6" id="KW-0012">Acyltransferase</keyword>
<dbReference type="GO" id="GO:0044550">
    <property type="term" value="P:secondary metabolite biosynthetic process"/>
    <property type="evidence" value="ECO:0007669"/>
    <property type="project" value="TreeGrafter"/>
</dbReference>
<dbReference type="Pfam" id="PF08545">
    <property type="entry name" value="ACP_syn_III"/>
    <property type="match status" value="1"/>
</dbReference>
<gene>
    <name evidence="6" type="ORF">FOE67_11315</name>
</gene>
<dbReference type="InterPro" id="IPR013747">
    <property type="entry name" value="ACP_syn_III_C"/>
</dbReference>
<dbReference type="Gene3D" id="3.40.47.10">
    <property type="match status" value="1"/>
</dbReference>
<organism evidence="6 7">
    <name type="scientific">Streptomyces calidiresistens</name>
    <dbReference type="NCBI Taxonomy" id="1485586"/>
    <lineage>
        <taxon>Bacteria</taxon>
        <taxon>Bacillati</taxon>
        <taxon>Actinomycetota</taxon>
        <taxon>Actinomycetes</taxon>
        <taxon>Kitasatosporales</taxon>
        <taxon>Streptomycetaceae</taxon>
        <taxon>Streptomyces</taxon>
    </lineage>
</organism>
<dbReference type="Proteomes" id="UP000530234">
    <property type="component" value="Unassembled WGS sequence"/>
</dbReference>
<accession>A0A7W3XWU1</accession>
<dbReference type="GO" id="GO:0006633">
    <property type="term" value="P:fatty acid biosynthetic process"/>
    <property type="evidence" value="ECO:0007669"/>
    <property type="project" value="InterPro"/>
</dbReference>
<name>A0A7W3XWU1_9ACTN</name>
<dbReference type="GO" id="GO:0004315">
    <property type="term" value="F:3-oxoacyl-[acyl-carrier-protein] synthase activity"/>
    <property type="evidence" value="ECO:0007669"/>
    <property type="project" value="InterPro"/>
</dbReference>
<dbReference type="SUPFAM" id="SSF53901">
    <property type="entry name" value="Thiolase-like"/>
    <property type="match status" value="1"/>
</dbReference>
<dbReference type="CDD" id="cd00830">
    <property type="entry name" value="KAS_III"/>
    <property type="match status" value="1"/>
</dbReference>
<keyword evidence="1" id="KW-0963">Cytoplasm</keyword>
<dbReference type="EMBL" id="VKHS01000217">
    <property type="protein sequence ID" value="MBB0230092.1"/>
    <property type="molecule type" value="Genomic_DNA"/>
</dbReference>
<dbReference type="InterPro" id="IPR016039">
    <property type="entry name" value="Thiolase-like"/>
</dbReference>
<protein>
    <submittedName>
        <fullName evidence="6">Beta-ketoacyl-ACP synthase 3</fullName>
        <ecNumber evidence="6">2.3.1.180</ecNumber>
    </submittedName>
</protein>
<keyword evidence="7" id="KW-1185">Reference proteome</keyword>
<evidence type="ECO:0000256" key="3">
    <source>
        <dbReference type="ARBA" id="ARBA00023315"/>
    </source>
</evidence>
<comment type="caution">
    <text evidence="6">The sequence shown here is derived from an EMBL/GenBank/DDBJ whole genome shotgun (WGS) entry which is preliminary data.</text>
</comment>
<sequence>MLGTGSWVPDRVVGNDEVVAHTGGPSHWITRKTAIVERRWADEGTSTADAAEHAARAALAAADVAPEQLGLIVLATSTPDQPQPPTACTVQDRLGAVGAAALDLNAVCSGFLFALATARGLLATGEAGRHALIIGADLYSRILDRTDHRTVVLFGDGAGAVVLGPARQEGRGEILATRLRSFGSRRSLIEVPPGGLFRMDGRAVSDFVLREVPPAVGAFLADNEVALADIRHLFVHQANGVLVDKIAAELGLLPGTVVHKTVDRYGNTASAAVPLTLDRAYRTGTCAPGESALLLAFGGGMAVGMALIRT</sequence>
<reference evidence="7" key="1">
    <citation type="submission" date="2019-10" db="EMBL/GenBank/DDBJ databases">
        <title>Streptomyces sp. nov., a novel actinobacterium isolated from alkaline environment.</title>
        <authorList>
            <person name="Golinska P."/>
        </authorList>
    </citation>
    <scope>NUCLEOTIDE SEQUENCE [LARGE SCALE GENOMIC DNA]</scope>
    <source>
        <strain evidence="7">DSM 42108</strain>
    </source>
</reference>
<evidence type="ECO:0000313" key="7">
    <source>
        <dbReference type="Proteomes" id="UP000530234"/>
    </source>
</evidence>
<dbReference type="NCBIfam" id="NF006829">
    <property type="entry name" value="PRK09352.1"/>
    <property type="match status" value="1"/>
</dbReference>
<dbReference type="GO" id="GO:0033818">
    <property type="term" value="F:beta-ketoacyl-acyl-carrier-protein synthase III activity"/>
    <property type="evidence" value="ECO:0007669"/>
    <property type="project" value="UniProtKB-EC"/>
</dbReference>
<dbReference type="Pfam" id="PF08541">
    <property type="entry name" value="ACP_syn_III_C"/>
    <property type="match status" value="1"/>
</dbReference>
<dbReference type="AlphaFoldDB" id="A0A7W3XWU1"/>
<dbReference type="EC" id="2.3.1.180" evidence="6"/>
<evidence type="ECO:0000256" key="1">
    <source>
        <dbReference type="ARBA" id="ARBA00022490"/>
    </source>
</evidence>
<evidence type="ECO:0000259" key="5">
    <source>
        <dbReference type="Pfam" id="PF08545"/>
    </source>
</evidence>
<dbReference type="InterPro" id="IPR013751">
    <property type="entry name" value="ACP_syn_III_N"/>
</dbReference>
<evidence type="ECO:0000256" key="2">
    <source>
        <dbReference type="ARBA" id="ARBA00022679"/>
    </source>
</evidence>
<keyword evidence="2 6" id="KW-0808">Transferase</keyword>
<proteinExistence type="predicted"/>
<dbReference type="PANTHER" id="PTHR34069">
    <property type="entry name" value="3-OXOACYL-[ACYL-CARRIER-PROTEIN] SYNTHASE 3"/>
    <property type="match status" value="1"/>
</dbReference>